<dbReference type="Proteomes" id="UP001162992">
    <property type="component" value="Chromosome 5"/>
</dbReference>
<organism evidence="1 2">
    <name type="scientific">Diphasiastrum complanatum</name>
    <name type="common">Issler's clubmoss</name>
    <name type="synonym">Lycopodium complanatum</name>
    <dbReference type="NCBI Taxonomy" id="34168"/>
    <lineage>
        <taxon>Eukaryota</taxon>
        <taxon>Viridiplantae</taxon>
        <taxon>Streptophyta</taxon>
        <taxon>Embryophyta</taxon>
        <taxon>Tracheophyta</taxon>
        <taxon>Lycopodiopsida</taxon>
        <taxon>Lycopodiales</taxon>
        <taxon>Lycopodiaceae</taxon>
        <taxon>Lycopodioideae</taxon>
        <taxon>Diphasiastrum</taxon>
    </lineage>
</organism>
<comment type="caution">
    <text evidence="1">The sequence shown here is derived from an EMBL/GenBank/DDBJ whole genome shotgun (WGS) entry which is preliminary data.</text>
</comment>
<sequence>MAAWCARDPFLNGFLQLGKSYVAALQSFMLMFVIVNFYVHKSAVLAIVYTQSSNAATSLATFPSPLSPSATPSQNVSSTAPAEVAILRNITLKVWRNIDTTNTDPCQSQWPGVSCHFTGKDFQHITDLHLEDEPVFYSSNFLSSIAKLKYLRNLEASAPSSGIGQDRVVGDYLPSDLGSLQHLLKLDLSGSMQLQGSIPSELGNLTNLQYLNLRQNNLSGAIPQAICQLHSLRILDLGKNELNGGIPTCIGNLTNLTHLALDANQLEGSIPSTIGQLSLLTDLNLEKNQLTGEIPDTLTNLLFLNYLSLANNLLSGPLPAEIGKLRSLQVLDINFNTNISGSIPPSIGNVSGLVELKLYAANLSGTIPDDIGYLSNLTDLLLQSNRLEGSIPASLKNLKRLKNLQLQGNQLSGSLPEDIFINLINLQFLSLEGNNFSGEIPLELTNLTSLTMLSMSSNMLSGSLPAELGHLSNLQALLLCCNLFSGPIPSELGNLQKLKLLDLSQNLLTGSIPENFNALLHGNLSNIQLDFSFNRLDGIGAEAAEDSFVASNCHSSTSASLTADDGGCGGSCGSRGIECFAINAGGPPYRAFTTSGPILFEEDMSHNSSVVFYTSPPCSSWALSVSGLYGAGILSTQESVSFSEPNSPPAGRVEIPPFSSWPLYSTARTGADSMTYYGNCLKNGNYVIELHFAEIQLQSPGERIFDIIIQGQLAHENLDVVSLAGGPLKPLVMIFHAIVAQNVLSIKLKGRGSWSDHPNEGLTPYNGPTISAIRVFTFSKSKSSRAYVWAILGGGIGVLVLIGVLLGLGFYWRRFRARRAPKVEEHASSRIGLIPFEYEELEVATSKFSKENLLGEGAYGRVYKGCLTDGRHVAIKQLINYTQTCKVWFYHELQVISSVRHRNLVPLIGCCVDRGFPLLVCEYMPNGNLQNALFRKDHLVLSWESRFRIAVDVARGLLYLHEDSPTRIVHRDVKPANILLDKNMNAYISDFGLAELMNEKEDEIVVTSVMGTRGYLAPEYVMHGQLSEKVDVYSYGIVLLEMVTGRRGMQTSTENKQEAVTMDTWVWEVLKNGKVQELADTRFSNKCPHNELLNMVKIALWCTQSLPSLRPSMGQVLLMLVGQVGVPELPSERTSFGDEFKEIPSPHWPSFATSFHTVIWETLPNIEGGMEEDHVASDDPTTQMLTASEPSTKAFSISL</sequence>
<protein>
    <submittedName>
        <fullName evidence="1">Uncharacterized protein</fullName>
    </submittedName>
</protein>
<keyword evidence="2" id="KW-1185">Reference proteome</keyword>
<evidence type="ECO:0000313" key="2">
    <source>
        <dbReference type="Proteomes" id="UP001162992"/>
    </source>
</evidence>
<dbReference type="EMBL" id="CM055096">
    <property type="protein sequence ID" value="KAJ7555727.1"/>
    <property type="molecule type" value="Genomic_DNA"/>
</dbReference>
<name>A0ACC2DNP2_DIPCM</name>
<proteinExistence type="predicted"/>
<accession>A0ACC2DNP2</accession>
<evidence type="ECO:0000313" key="1">
    <source>
        <dbReference type="EMBL" id="KAJ7555727.1"/>
    </source>
</evidence>
<reference evidence="2" key="1">
    <citation type="journal article" date="2024" name="Proc. Natl. Acad. Sci. U.S.A.">
        <title>Extraordinary preservation of gene collinearity over three hundred million years revealed in homosporous lycophytes.</title>
        <authorList>
            <person name="Li C."/>
            <person name="Wickell D."/>
            <person name="Kuo L.Y."/>
            <person name="Chen X."/>
            <person name="Nie B."/>
            <person name="Liao X."/>
            <person name="Peng D."/>
            <person name="Ji J."/>
            <person name="Jenkins J."/>
            <person name="Williams M."/>
            <person name="Shu S."/>
            <person name="Plott C."/>
            <person name="Barry K."/>
            <person name="Rajasekar S."/>
            <person name="Grimwood J."/>
            <person name="Han X."/>
            <person name="Sun S."/>
            <person name="Hou Z."/>
            <person name="He W."/>
            <person name="Dai G."/>
            <person name="Sun C."/>
            <person name="Schmutz J."/>
            <person name="Leebens-Mack J.H."/>
            <person name="Li F.W."/>
            <person name="Wang L."/>
        </authorList>
    </citation>
    <scope>NUCLEOTIDE SEQUENCE [LARGE SCALE GENOMIC DNA]</scope>
    <source>
        <strain evidence="2">cv. PW_Plant_1</strain>
    </source>
</reference>
<gene>
    <name evidence="1" type="ORF">O6H91_05G052300</name>
</gene>